<dbReference type="OrthoDB" id="8561243at2"/>
<evidence type="ECO:0000313" key="5">
    <source>
        <dbReference type="Proteomes" id="UP000294772"/>
    </source>
</evidence>
<reference evidence="3 5" key="2">
    <citation type="submission" date="2019-03" db="EMBL/GenBank/DDBJ databases">
        <title>Genomic Encyclopedia of Type Strains, Phase IV (KMG-IV): sequencing the most valuable type-strain genomes for metagenomic binning, comparative biology and taxonomic classification.</title>
        <authorList>
            <person name="Goeker M."/>
        </authorList>
    </citation>
    <scope>NUCLEOTIDE SEQUENCE [LARGE SCALE GENOMIC DNA]</scope>
    <source>
        <strain evidence="3 5">DSM 15264</strain>
    </source>
</reference>
<dbReference type="GO" id="GO:0016989">
    <property type="term" value="F:sigma factor antagonist activity"/>
    <property type="evidence" value="ECO:0007669"/>
    <property type="project" value="InterPro"/>
</dbReference>
<evidence type="ECO:0000313" key="4">
    <source>
        <dbReference type="Proteomes" id="UP000239406"/>
    </source>
</evidence>
<dbReference type="SUPFAM" id="SSF89069">
    <property type="entry name" value="N-terminal, cytoplasmic domain of anti-sigmaE factor RseA"/>
    <property type="match status" value="1"/>
</dbReference>
<name>A0A2S5T8E7_9BURK</name>
<dbReference type="EMBL" id="SLXF01000007">
    <property type="protein sequence ID" value="TCP06245.1"/>
    <property type="molecule type" value="Genomic_DNA"/>
</dbReference>
<dbReference type="InterPro" id="IPR005572">
    <property type="entry name" value="Anti-sigma_E_RseA_N"/>
</dbReference>
<dbReference type="RefSeq" id="WP_104356075.1">
    <property type="nucleotide sequence ID" value="NZ_CALFFA010000013.1"/>
</dbReference>
<accession>A0A2S5T8E7</accession>
<evidence type="ECO:0000313" key="2">
    <source>
        <dbReference type="EMBL" id="PPE71285.1"/>
    </source>
</evidence>
<reference evidence="2 4" key="1">
    <citation type="submission" date="2018-02" db="EMBL/GenBank/DDBJ databases">
        <title>Reclassifiation of [Polyangium] brachysporum DSM 7029 as Guopingzhaonella breviflexa gen. nov., sp. nov., a member of the family Comamonadaceae.</title>
        <authorList>
            <person name="Tang B."/>
        </authorList>
    </citation>
    <scope>NUCLEOTIDE SEQUENCE [LARGE SCALE GENOMIC DNA]</scope>
    <source>
        <strain evidence="2 4">DSM 15344</strain>
    </source>
</reference>
<dbReference type="Pfam" id="PF03872">
    <property type="entry name" value="RseA_N"/>
    <property type="match status" value="1"/>
</dbReference>
<sequence length="226" mass="23279">MTTERWGDSGVDLQRRQLLSALCDGEAGAEDLQAVLAAWRNDPAARAATCETWHAYHLIGDVMRSEDLAGTGRDDVFLSRLRERLADEPVVIAPAAAERAAGRTDAAARVRRRAWTAPVAAAAGVVAVAGVLVVTRMADTPTAAPAATTVVQAAPAATAVTAVAASAAAPAASSGAEQIVVTANGPLIRDARLEQYLTAHRQFGGSSALGVPSGFLRGATYEGPDR</sequence>
<dbReference type="InterPro" id="IPR052383">
    <property type="entry name" value="Anti-sigma-E_RseA-like"/>
</dbReference>
<organism evidence="2 4">
    <name type="scientific">Caldimonas thermodepolymerans</name>
    <dbReference type="NCBI Taxonomy" id="215580"/>
    <lineage>
        <taxon>Bacteria</taxon>
        <taxon>Pseudomonadati</taxon>
        <taxon>Pseudomonadota</taxon>
        <taxon>Betaproteobacteria</taxon>
        <taxon>Burkholderiales</taxon>
        <taxon>Sphaerotilaceae</taxon>
        <taxon>Caldimonas</taxon>
    </lineage>
</organism>
<dbReference type="Proteomes" id="UP000294772">
    <property type="component" value="Unassembled WGS sequence"/>
</dbReference>
<gene>
    <name evidence="2" type="ORF">C1702_02360</name>
    <name evidence="3" type="ORF">EV676_107116</name>
</gene>
<protein>
    <submittedName>
        <fullName evidence="2">Anti-sigma 24 factor</fullName>
    </submittedName>
    <submittedName>
        <fullName evidence="3">RseA-like anti sigma(E) protein</fullName>
    </submittedName>
</protein>
<dbReference type="AlphaFoldDB" id="A0A2S5T8E7"/>
<dbReference type="CDD" id="cd16328">
    <property type="entry name" value="RseA_N"/>
    <property type="match status" value="1"/>
</dbReference>
<keyword evidence="4" id="KW-1185">Reference proteome</keyword>
<dbReference type="Proteomes" id="UP000239406">
    <property type="component" value="Unassembled WGS sequence"/>
</dbReference>
<feature type="domain" description="Anti sigma-E protein RseA N-terminal" evidence="1">
    <location>
        <begin position="16"/>
        <end position="98"/>
    </location>
</feature>
<evidence type="ECO:0000259" key="1">
    <source>
        <dbReference type="Pfam" id="PF03872"/>
    </source>
</evidence>
<dbReference type="InterPro" id="IPR036147">
    <property type="entry name" value="Anti-sigma_E_RseA_N_sf"/>
</dbReference>
<proteinExistence type="predicted"/>
<dbReference type="Gene3D" id="1.10.10.880">
    <property type="entry name" value="Anti sigma-E protein RseA, N-terminal domain"/>
    <property type="match status" value="1"/>
</dbReference>
<evidence type="ECO:0000313" key="3">
    <source>
        <dbReference type="EMBL" id="TCP06245.1"/>
    </source>
</evidence>
<dbReference type="PANTHER" id="PTHR38104:SF1">
    <property type="entry name" value="ANTI-SIGMA-E FACTOR RSEA"/>
    <property type="match status" value="1"/>
</dbReference>
<dbReference type="EMBL" id="PSNY01000002">
    <property type="protein sequence ID" value="PPE71285.1"/>
    <property type="molecule type" value="Genomic_DNA"/>
</dbReference>
<dbReference type="PANTHER" id="PTHR38104">
    <property type="match status" value="1"/>
</dbReference>
<comment type="caution">
    <text evidence="2">The sequence shown here is derived from an EMBL/GenBank/DDBJ whole genome shotgun (WGS) entry which is preliminary data.</text>
</comment>